<keyword evidence="1" id="KW-0472">Membrane</keyword>
<reference evidence="2 3" key="1">
    <citation type="submission" date="2015-01" db="EMBL/GenBank/DDBJ databases">
        <title>The Genome Sequence of Capronia semiimmersa CBS27337.</title>
        <authorList>
            <consortium name="The Broad Institute Genomics Platform"/>
            <person name="Cuomo C."/>
            <person name="de Hoog S."/>
            <person name="Gorbushina A."/>
            <person name="Stielow B."/>
            <person name="Teixiera M."/>
            <person name="Abouelleil A."/>
            <person name="Chapman S.B."/>
            <person name="Priest M."/>
            <person name="Young S.K."/>
            <person name="Wortman J."/>
            <person name="Nusbaum C."/>
            <person name="Birren B."/>
        </authorList>
    </citation>
    <scope>NUCLEOTIDE SEQUENCE [LARGE SCALE GENOMIC DNA]</scope>
    <source>
        <strain evidence="2 3">CBS 27337</strain>
    </source>
</reference>
<feature type="transmembrane region" description="Helical" evidence="1">
    <location>
        <begin position="84"/>
        <end position="102"/>
    </location>
</feature>
<evidence type="ECO:0000313" key="3">
    <source>
        <dbReference type="Proteomes" id="UP000054266"/>
    </source>
</evidence>
<evidence type="ECO:0000256" key="1">
    <source>
        <dbReference type="SAM" id="Phobius"/>
    </source>
</evidence>
<dbReference type="EMBL" id="KN846961">
    <property type="protein sequence ID" value="KIW63987.1"/>
    <property type="molecule type" value="Genomic_DNA"/>
</dbReference>
<dbReference type="InterPro" id="IPR053008">
    <property type="entry name" value="Phomopsin_biosynth_assoc"/>
</dbReference>
<dbReference type="AlphaFoldDB" id="A0A0D2DP32"/>
<evidence type="ECO:0000313" key="2">
    <source>
        <dbReference type="EMBL" id="KIW63987.1"/>
    </source>
</evidence>
<dbReference type="PANTHER" id="PTHR35896">
    <property type="entry name" value="IG-LIKE DOMAIN-CONTAINING PROTEIN"/>
    <property type="match status" value="1"/>
</dbReference>
<dbReference type="HOGENOM" id="CLU_066042_3_1_1"/>
<keyword evidence="1" id="KW-1133">Transmembrane helix</keyword>
<protein>
    <submittedName>
        <fullName evidence="2">Uncharacterized protein</fullName>
    </submittedName>
</protein>
<name>A0A0D2DP32_9EURO</name>
<dbReference type="Proteomes" id="UP000054266">
    <property type="component" value="Unassembled WGS sequence"/>
</dbReference>
<gene>
    <name evidence="2" type="ORF">PV04_08947</name>
</gene>
<keyword evidence="1" id="KW-0812">Transmembrane</keyword>
<dbReference type="PANTHER" id="PTHR35896:SF3">
    <property type="entry name" value="MAJOR FACILITATOR SUPERFAMILY TRANSPORTER"/>
    <property type="match status" value="1"/>
</dbReference>
<organism evidence="2 3">
    <name type="scientific">Phialophora macrospora</name>
    <dbReference type="NCBI Taxonomy" id="1851006"/>
    <lineage>
        <taxon>Eukaryota</taxon>
        <taxon>Fungi</taxon>
        <taxon>Dikarya</taxon>
        <taxon>Ascomycota</taxon>
        <taxon>Pezizomycotina</taxon>
        <taxon>Eurotiomycetes</taxon>
        <taxon>Chaetothyriomycetidae</taxon>
        <taxon>Chaetothyriales</taxon>
        <taxon>Herpotrichiellaceae</taxon>
        <taxon>Phialophora</taxon>
    </lineage>
</organism>
<proteinExistence type="predicted"/>
<sequence length="272" mass="30868">MASSIRAAVQIARHSQNRVLGLFHKPSTPTVMERKHFPSAMDVESSVGLLDSQDPDPSGASKELEEFVRSDLSVGKKRSLRVRLAIYGLQFFIGLMAFVGIMNTVNSLANMRVERFVPSYDNPKHAAEYSNHPCYCGESVAEALSKGCVFDELSTAWLPERCRDEELAAEFSTKGDGPNGTWLYWADKEHTQPLSVHDISMYADLGTSHLFHMSIEWHRQHCLYSWLKEHRFKTRPDKVFDPRSDSDGHIYHCMMVFNNPREETEAGTVLEV</sequence>
<keyword evidence="3" id="KW-1185">Reference proteome</keyword>
<accession>A0A0D2DP32</accession>